<dbReference type="PANTHER" id="PTHR30614:SF0">
    <property type="entry name" value="L-CYSTINE TRANSPORT SYSTEM PERMEASE PROTEIN TCYL"/>
    <property type="match status" value="1"/>
</dbReference>
<feature type="transmembrane region" description="Helical" evidence="8">
    <location>
        <begin position="186"/>
        <end position="207"/>
    </location>
</feature>
<comment type="similarity">
    <text evidence="8">Belongs to the binding-protein-dependent transport system permease family.</text>
</comment>
<feature type="transmembrane region" description="Helical" evidence="8">
    <location>
        <begin position="55"/>
        <end position="78"/>
    </location>
</feature>
<evidence type="ECO:0000259" key="9">
    <source>
        <dbReference type="PROSITE" id="PS50928"/>
    </source>
</evidence>
<proteinExistence type="inferred from homology"/>
<dbReference type="GO" id="GO:0022857">
    <property type="term" value="F:transmembrane transporter activity"/>
    <property type="evidence" value="ECO:0007669"/>
    <property type="project" value="InterPro"/>
</dbReference>
<gene>
    <name evidence="10" type="ORF">I0Q91_07210</name>
</gene>
<accession>A0A931F8T5</accession>
<evidence type="ECO:0000256" key="2">
    <source>
        <dbReference type="ARBA" id="ARBA00022448"/>
    </source>
</evidence>
<evidence type="ECO:0000256" key="5">
    <source>
        <dbReference type="ARBA" id="ARBA00022970"/>
    </source>
</evidence>
<dbReference type="Gene3D" id="1.10.3720.10">
    <property type="entry name" value="MetI-like"/>
    <property type="match status" value="1"/>
</dbReference>
<protein>
    <submittedName>
        <fullName evidence="10">Amino acid ABC transporter permease</fullName>
    </submittedName>
</protein>
<comment type="caution">
    <text evidence="10">The sequence shown here is derived from an EMBL/GenBank/DDBJ whole genome shotgun (WGS) entry which is preliminary data.</text>
</comment>
<dbReference type="InterPro" id="IPR035906">
    <property type="entry name" value="MetI-like_sf"/>
</dbReference>
<keyword evidence="3" id="KW-1003">Cell membrane</keyword>
<evidence type="ECO:0000313" key="10">
    <source>
        <dbReference type="EMBL" id="MBF8436858.1"/>
    </source>
</evidence>
<evidence type="ECO:0000256" key="6">
    <source>
        <dbReference type="ARBA" id="ARBA00022989"/>
    </source>
</evidence>
<evidence type="ECO:0000313" key="11">
    <source>
        <dbReference type="Proteomes" id="UP000621436"/>
    </source>
</evidence>
<dbReference type="SUPFAM" id="SSF161098">
    <property type="entry name" value="MetI-like"/>
    <property type="match status" value="1"/>
</dbReference>
<feature type="domain" description="ABC transmembrane type-1" evidence="9">
    <location>
        <begin position="19"/>
        <end position="207"/>
    </location>
</feature>
<organism evidence="10 11">
    <name type="scientific">Halonatronomonas betaini</name>
    <dbReference type="NCBI Taxonomy" id="2778430"/>
    <lineage>
        <taxon>Bacteria</taxon>
        <taxon>Bacillati</taxon>
        <taxon>Bacillota</taxon>
        <taxon>Clostridia</taxon>
        <taxon>Halanaerobiales</taxon>
        <taxon>Halarsenatibacteraceae</taxon>
        <taxon>Halonatronomonas</taxon>
    </lineage>
</organism>
<sequence length="224" mass="24971">MDRRLELIINSLPALLRGTVITIQLTVLILIFGLILGLILAFGETYGNILIRKFTALYGKVVRSIPELVLLLLVFYGLPNLGFRIRPFNAAVLGLGIRASAYMAQIFRGTFKSISSDQITAAYSIGMGKYKTFFYVIFPQAIRSFIPPFANEYAIILKDTSLAYAIGVAELLRQGQYIIAVEYDPLTIFLMIAAIYFILTFGVTRLLKLVEFKLKIPGIGAESR</sequence>
<dbReference type="PROSITE" id="PS50928">
    <property type="entry name" value="ABC_TM1"/>
    <property type="match status" value="1"/>
</dbReference>
<dbReference type="Pfam" id="PF00528">
    <property type="entry name" value="BPD_transp_1"/>
    <property type="match status" value="1"/>
</dbReference>
<dbReference type="InterPro" id="IPR010065">
    <property type="entry name" value="AA_ABC_transptr_permease_3TM"/>
</dbReference>
<dbReference type="InterPro" id="IPR000515">
    <property type="entry name" value="MetI-like"/>
</dbReference>
<dbReference type="GO" id="GO:0006865">
    <property type="term" value="P:amino acid transport"/>
    <property type="evidence" value="ECO:0007669"/>
    <property type="project" value="UniProtKB-KW"/>
</dbReference>
<evidence type="ECO:0000256" key="1">
    <source>
        <dbReference type="ARBA" id="ARBA00004651"/>
    </source>
</evidence>
<dbReference type="RefSeq" id="WP_270453776.1">
    <property type="nucleotide sequence ID" value="NZ_JADPIE010000003.1"/>
</dbReference>
<dbReference type="EMBL" id="JADPIE010000003">
    <property type="protein sequence ID" value="MBF8436858.1"/>
    <property type="molecule type" value="Genomic_DNA"/>
</dbReference>
<dbReference type="Proteomes" id="UP000621436">
    <property type="component" value="Unassembled WGS sequence"/>
</dbReference>
<reference evidence="10" key="1">
    <citation type="submission" date="2020-11" db="EMBL/GenBank/DDBJ databases">
        <title>Halonatronomonas betainensis gen. nov., sp. nov. a novel haloalkaliphilic representative of the family Halanaerobiacae capable of betaine degradation.</title>
        <authorList>
            <person name="Boltyanskaya Y."/>
            <person name="Kevbrin V."/>
            <person name="Detkova E."/>
            <person name="Grouzdev D.S."/>
            <person name="Koziaeva V."/>
            <person name="Zhilina T."/>
        </authorList>
    </citation>
    <scope>NUCLEOTIDE SEQUENCE</scope>
    <source>
        <strain evidence="10">Z-7014</strain>
    </source>
</reference>
<dbReference type="PANTHER" id="PTHR30614">
    <property type="entry name" value="MEMBRANE COMPONENT OF AMINO ACID ABC TRANSPORTER"/>
    <property type="match status" value="1"/>
</dbReference>
<dbReference type="CDD" id="cd06261">
    <property type="entry name" value="TM_PBP2"/>
    <property type="match status" value="1"/>
</dbReference>
<name>A0A931F8T5_9FIRM</name>
<evidence type="ECO:0000256" key="4">
    <source>
        <dbReference type="ARBA" id="ARBA00022692"/>
    </source>
</evidence>
<feature type="transmembrane region" description="Helical" evidence="8">
    <location>
        <begin position="20"/>
        <end position="43"/>
    </location>
</feature>
<comment type="subcellular location">
    <subcellularLocation>
        <location evidence="1 8">Cell membrane</location>
        <topology evidence="1 8">Multi-pass membrane protein</topology>
    </subcellularLocation>
</comment>
<keyword evidence="5" id="KW-0029">Amino-acid transport</keyword>
<keyword evidence="6 8" id="KW-1133">Transmembrane helix</keyword>
<dbReference type="AlphaFoldDB" id="A0A931F8T5"/>
<dbReference type="GO" id="GO:0043190">
    <property type="term" value="C:ATP-binding cassette (ABC) transporter complex"/>
    <property type="evidence" value="ECO:0007669"/>
    <property type="project" value="InterPro"/>
</dbReference>
<keyword evidence="2 8" id="KW-0813">Transport</keyword>
<keyword evidence="11" id="KW-1185">Reference proteome</keyword>
<dbReference type="InterPro" id="IPR043429">
    <property type="entry name" value="ArtM/GltK/GlnP/TcyL/YhdX-like"/>
</dbReference>
<keyword evidence="4 8" id="KW-0812">Transmembrane</keyword>
<keyword evidence="7 8" id="KW-0472">Membrane</keyword>
<evidence type="ECO:0000256" key="7">
    <source>
        <dbReference type="ARBA" id="ARBA00023136"/>
    </source>
</evidence>
<evidence type="ECO:0000256" key="8">
    <source>
        <dbReference type="RuleBase" id="RU363032"/>
    </source>
</evidence>
<evidence type="ECO:0000256" key="3">
    <source>
        <dbReference type="ARBA" id="ARBA00022475"/>
    </source>
</evidence>
<dbReference type="NCBIfam" id="TIGR01726">
    <property type="entry name" value="HEQRo_perm_3TM"/>
    <property type="match status" value="1"/>
</dbReference>